<dbReference type="EMBL" id="LAZR01009528">
    <property type="protein sequence ID" value="KKM72107.1"/>
    <property type="molecule type" value="Genomic_DNA"/>
</dbReference>
<dbReference type="AlphaFoldDB" id="A0A0F9MS96"/>
<comment type="caution">
    <text evidence="1">The sequence shown here is derived from an EMBL/GenBank/DDBJ whole genome shotgun (WGS) entry which is preliminary data.</text>
</comment>
<proteinExistence type="predicted"/>
<accession>A0A0F9MS96</accession>
<organism evidence="1">
    <name type="scientific">marine sediment metagenome</name>
    <dbReference type="NCBI Taxonomy" id="412755"/>
    <lineage>
        <taxon>unclassified sequences</taxon>
        <taxon>metagenomes</taxon>
        <taxon>ecological metagenomes</taxon>
    </lineage>
</organism>
<sequence>MKNPHKAWKQWMARKQWKRLFEIKKYNVTKGAFGNPIWTR</sequence>
<gene>
    <name evidence="1" type="ORF">LCGC14_1423910</name>
</gene>
<evidence type="ECO:0000313" key="1">
    <source>
        <dbReference type="EMBL" id="KKM72107.1"/>
    </source>
</evidence>
<reference evidence="1" key="1">
    <citation type="journal article" date="2015" name="Nature">
        <title>Complex archaea that bridge the gap between prokaryotes and eukaryotes.</title>
        <authorList>
            <person name="Spang A."/>
            <person name="Saw J.H."/>
            <person name="Jorgensen S.L."/>
            <person name="Zaremba-Niedzwiedzka K."/>
            <person name="Martijn J."/>
            <person name="Lind A.E."/>
            <person name="van Eijk R."/>
            <person name="Schleper C."/>
            <person name="Guy L."/>
            <person name="Ettema T.J."/>
        </authorList>
    </citation>
    <scope>NUCLEOTIDE SEQUENCE</scope>
</reference>
<protein>
    <submittedName>
        <fullName evidence="1">Uncharacterized protein</fullName>
    </submittedName>
</protein>
<name>A0A0F9MS96_9ZZZZ</name>